<dbReference type="EMBL" id="KB708024">
    <property type="protein sequence ID" value="EMR82855.1"/>
    <property type="molecule type" value="Genomic_DNA"/>
</dbReference>
<name>M7TN87_BOTF1</name>
<evidence type="ECO:0000313" key="2">
    <source>
        <dbReference type="Proteomes" id="UP000012045"/>
    </source>
</evidence>
<protein>
    <submittedName>
        <fullName evidence="1">Uncharacterized protein</fullName>
    </submittedName>
</protein>
<dbReference type="Proteomes" id="UP000012045">
    <property type="component" value="Unassembled WGS sequence"/>
</dbReference>
<evidence type="ECO:0000313" key="1">
    <source>
        <dbReference type="EMBL" id="EMR82855.1"/>
    </source>
</evidence>
<dbReference type="OrthoDB" id="3518081at2759"/>
<accession>M7TN87</accession>
<dbReference type="HOGENOM" id="CLU_1402222_0_0_1"/>
<organism evidence="1 2">
    <name type="scientific">Botryotinia fuckeliana (strain BcDW1)</name>
    <name type="common">Noble rot fungus</name>
    <name type="synonym">Botrytis cinerea</name>
    <dbReference type="NCBI Taxonomy" id="1290391"/>
    <lineage>
        <taxon>Eukaryota</taxon>
        <taxon>Fungi</taxon>
        <taxon>Dikarya</taxon>
        <taxon>Ascomycota</taxon>
        <taxon>Pezizomycotina</taxon>
        <taxon>Leotiomycetes</taxon>
        <taxon>Helotiales</taxon>
        <taxon>Sclerotiniaceae</taxon>
        <taxon>Botrytis</taxon>
    </lineage>
</organism>
<reference evidence="2" key="1">
    <citation type="journal article" date="2013" name="Genome Announc.">
        <title>Draft genome sequence of Botrytis cinerea BcDW1, inoculum for noble rot of grape berries.</title>
        <authorList>
            <person name="Blanco-Ulate B."/>
            <person name="Allen G."/>
            <person name="Powell A.L."/>
            <person name="Cantu D."/>
        </authorList>
    </citation>
    <scope>NUCLEOTIDE SEQUENCE [LARGE SCALE GENOMIC DNA]</scope>
    <source>
        <strain evidence="2">BcDW1</strain>
    </source>
</reference>
<proteinExistence type="predicted"/>
<dbReference type="AlphaFoldDB" id="M7TN87"/>
<sequence length="194" mass="22559">MASQETSEMIADIGTLTLDDLRQFLPVAKEKIQVYIDTLLESTAYGRRSEEEARSTIALYERFPAEQQEKHKQLLDSLAEMLNRLVAQTRQAMSTFQAQSDIIASDLTKARKLIYDIEEQLRLWVDGYERSSHRSRQKMEPEIRRLLKNGENALLELKKRQEVLEKAEKRGIAIDELLRKHLKSLLEREMGQNA</sequence>
<gene>
    <name evidence="1" type="ORF">BcDW1_8548</name>
</gene>